<dbReference type="PANTHER" id="PTHR11465:SF9">
    <property type="entry name" value="CATALASE"/>
    <property type="match status" value="1"/>
</dbReference>
<reference evidence="10" key="1">
    <citation type="submission" date="2020-05" db="EMBL/GenBank/DDBJ databases">
        <title>Mycena genomes resolve the evolution of fungal bioluminescence.</title>
        <authorList>
            <person name="Tsai I.J."/>
        </authorList>
    </citation>
    <scope>NUCLEOTIDE SEQUENCE</scope>
    <source>
        <strain evidence="10">160909Yilan</strain>
    </source>
</reference>
<proteinExistence type="inferred from homology"/>
<feature type="domain" description="Catalase core" evidence="9">
    <location>
        <begin position="56"/>
        <end position="457"/>
    </location>
</feature>
<dbReference type="GO" id="GO:0005739">
    <property type="term" value="C:mitochondrion"/>
    <property type="evidence" value="ECO:0007669"/>
    <property type="project" value="TreeGrafter"/>
</dbReference>
<name>A0A8H6Z5T4_9AGAR</name>
<dbReference type="PIRSF" id="PIRSF038928">
    <property type="entry name" value="Catalase_clade1-3"/>
    <property type="match status" value="1"/>
</dbReference>
<dbReference type="OrthoDB" id="6880011at2759"/>
<evidence type="ECO:0000256" key="4">
    <source>
        <dbReference type="ARBA" id="ARBA00022723"/>
    </source>
</evidence>
<keyword evidence="2" id="KW-0575">Peroxidase</keyword>
<evidence type="ECO:0000256" key="5">
    <source>
        <dbReference type="ARBA" id="ARBA00023002"/>
    </source>
</evidence>
<dbReference type="Gene3D" id="2.40.180.10">
    <property type="entry name" value="Catalase core domain"/>
    <property type="match status" value="1"/>
</dbReference>
<dbReference type="GO" id="GO:0004096">
    <property type="term" value="F:catalase activity"/>
    <property type="evidence" value="ECO:0007669"/>
    <property type="project" value="InterPro"/>
</dbReference>
<protein>
    <submittedName>
        <fullName evidence="10">Catalase</fullName>
    </submittedName>
</protein>
<evidence type="ECO:0000313" key="10">
    <source>
        <dbReference type="EMBL" id="KAF7372863.1"/>
    </source>
</evidence>
<accession>A0A8H6Z5T4</accession>
<keyword evidence="11" id="KW-1185">Reference proteome</keyword>
<dbReference type="EMBL" id="JACAZH010000003">
    <property type="protein sequence ID" value="KAF7372863.1"/>
    <property type="molecule type" value="Genomic_DNA"/>
</dbReference>
<feature type="compositionally biased region" description="Polar residues" evidence="8">
    <location>
        <begin position="441"/>
        <end position="456"/>
    </location>
</feature>
<dbReference type="SUPFAM" id="SSF56634">
    <property type="entry name" value="Heme-dependent catalase-like"/>
    <property type="match status" value="1"/>
</dbReference>
<dbReference type="InterPro" id="IPR024711">
    <property type="entry name" value="Catalase_clade1/3"/>
</dbReference>
<dbReference type="InterPro" id="IPR020835">
    <property type="entry name" value="Catalase_sf"/>
</dbReference>
<gene>
    <name evidence="10" type="ORF">MSAN_00492400</name>
</gene>
<keyword evidence="3 7" id="KW-0349">Heme</keyword>
<keyword evidence="4 7" id="KW-0479">Metal-binding</keyword>
<dbReference type="GO" id="GO:0020037">
    <property type="term" value="F:heme binding"/>
    <property type="evidence" value="ECO:0007669"/>
    <property type="project" value="InterPro"/>
</dbReference>
<evidence type="ECO:0000256" key="3">
    <source>
        <dbReference type="ARBA" id="ARBA00022617"/>
    </source>
</evidence>
<dbReference type="GO" id="GO:0005777">
    <property type="term" value="C:peroxisome"/>
    <property type="evidence" value="ECO:0007669"/>
    <property type="project" value="TreeGrafter"/>
</dbReference>
<organism evidence="10 11">
    <name type="scientific">Mycena sanguinolenta</name>
    <dbReference type="NCBI Taxonomy" id="230812"/>
    <lineage>
        <taxon>Eukaryota</taxon>
        <taxon>Fungi</taxon>
        <taxon>Dikarya</taxon>
        <taxon>Basidiomycota</taxon>
        <taxon>Agaricomycotina</taxon>
        <taxon>Agaricomycetes</taxon>
        <taxon>Agaricomycetidae</taxon>
        <taxon>Agaricales</taxon>
        <taxon>Marasmiineae</taxon>
        <taxon>Mycenaceae</taxon>
        <taxon>Mycena</taxon>
    </lineage>
</organism>
<dbReference type="InterPro" id="IPR018028">
    <property type="entry name" value="Catalase"/>
</dbReference>
<comment type="similarity">
    <text evidence="1">Belongs to the catalase family.</text>
</comment>
<dbReference type="SMART" id="SM01060">
    <property type="entry name" value="Catalase"/>
    <property type="match status" value="1"/>
</dbReference>
<dbReference type="PROSITE" id="PS51402">
    <property type="entry name" value="CATALASE_3"/>
    <property type="match status" value="1"/>
</dbReference>
<dbReference type="Proteomes" id="UP000623467">
    <property type="component" value="Unassembled WGS sequence"/>
</dbReference>
<comment type="cofactor">
    <cofactor evidence="7">
        <name>heme</name>
        <dbReference type="ChEBI" id="CHEBI:30413"/>
    </cofactor>
</comment>
<dbReference type="GO" id="GO:0042542">
    <property type="term" value="P:response to hydrogen peroxide"/>
    <property type="evidence" value="ECO:0007669"/>
    <property type="project" value="TreeGrafter"/>
</dbReference>
<keyword evidence="6 7" id="KW-0408">Iron</keyword>
<comment type="caution">
    <text evidence="10">The sequence shown here is derived from an EMBL/GenBank/DDBJ whole genome shotgun (WGS) entry which is preliminary data.</text>
</comment>
<feature type="binding site" description="axial binding residue" evidence="7">
    <location>
        <position position="404"/>
    </location>
    <ligand>
        <name>heme</name>
        <dbReference type="ChEBI" id="CHEBI:30413"/>
    </ligand>
    <ligandPart>
        <name>Fe</name>
        <dbReference type="ChEBI" id="CHEBI:18248"/>
    </ligandPart>
</feature>
<evidence type="ECO:0000256" key="6">
    <source>
        <dbReference type="ARBA" id="ARBA00023004"/>
    </source>
</evidence>
<evidence type="ECO:0000256" key="2">
    <source>
        <dbReference type="ARBA" id="ARBA00022559"/>
    </source>
</evidence>
<keyword evidence="5" id="KW-0560">Oxidoreductase</keyword>
<dbReference type="GO" id="GO:0042744">
    <property type="term" value="P:hydrogen peroxide catabolic process"/>
    <property type="evidence" value="ECO:0007669"/>
    <property type="project" value="TreeGrafter"/>
</dbReference>
<evidence type="ECO:0000256" key="7">
    <source>
        <dbReference type="PIRSR" id="PIRSR038928-2"/>
    </source>
</evidence>
<dbReference type="PRINTS" id="PR00067">
    <property type="entry name" value="CATALASE"/>
</dbReference>
<feature type="region of interest" description="Disordered" evidence="8">
    <location>
        <begin position="441"/>
        <end position="463"/>
    </location>
</feature>
<evidence type="ECO:0000259" key="9">
    <source>
        <dbReference type="SMART" id="SM01060"/>
    </source>
</evidence>
<dbReference type="AlphaFoldDB" id="A0A8H6Z5T4"/>
<evidence type="ECO:0000256" key="8">
    <source>
        <dbReference type="SAM" id="MobiDB-lite"/>
    </source>
</evidence>
<dbReference type="GO" id="GO:0046872">
    <property type="term" value="F:metal ion binding"/>
    <property type="evidence" value="ECO:0007669"/>
    <property type="project" value="UniProtKB-KW"/>
</dbReference>
<evidence type="ECO:0000256" key="1">
    <source>
        <dbReference type="ARBA" id="ARBA00005329"/>
    </source>
</evidence>
<evidence type="ECO:0000313" key="11">
    <source>
        <dbReference type="Proteomes" id="UP000623467"/>
    </source>
</evidence>
<dbReference type="Pfam" id="PF00199">
    <property type="entry name" value="Catalase"/>
    <property type="match status" value="1"/>
</dbReference>
<sequence length="539" mass="60950">MLIIRHHRAKSRSCVSSDRDPKSRWILDVLSSQARVASYNKLPTPFCSSHPMATYTTSYGSPVNYPHAAQRVSTNGPLLLQGRIILCLILRWDCSSTHIDFHAIDNLAHLSRERIPERLVHAKGAGAYGYFEATDDLSDITSQTLFRTGNTVDATVRFSTVAGESGSADTARDVHGFSIKLKTDQGILDWVLLNTPTFFIRDPAKYPDLVHATKRNPRTNLKDPDMFWDFFSSNPETVHEIMMVFSDRGTPDGFHQQHGFGGTTFKWCKDDNTFHYVKVHVKIEGKVKTLDAATAIKLAGEDPDYGTRLLFEAIEAQNFPEWNVKIQTMTQEQAEGDYSNIAFDVTKVWPHADFPLRTIGKLVLNKNPENFFDEIEQLAFAPAHMIPYIEPSPDPLLQARLFMYPDTQRYRLGVNNQQLPCNASISNVTNYQRAGTASFVSQGSRPNYESSTQSLSFDGPPNAIDSQINDNYRHEKFDGTVYRDLSVVAPDDFVQPRALWNYWDKVQQTAFIDNVSASLTLIKDTQILRNQRTSYSACR</sequence>
<dbReference type="PANTHER" id="PTHR11465">
    <property type="entry name" value="CATALASE"/>
    <property type="match status" value="1"/>
</dbReference>
<dbReference type="InterPro" id="IPR011614">
    <property type="entry name" value="Catalase_core"/>
</dbReference>